<feature type="non-terminal residue" evidence="2">
    <location>
        <position position="204"/>
    </location>
</feature>
<name>A0A9P4UXF6_9PLEO</name>
<keyword evidence="3" id="KW-1185">Reference proteome</keyword>
<evidence type="ECO:0000313" key="2">
    <source>
        <dbReference type="EMBL" id="KAF2732087.1"/>
    </source>
</evidence>
<sequence>WLAFCRSKHWKHCTQETTSVLSGLQVIDCTTRQLVGAPSTCEYVTLSYVWGQIPAGNLVSSTLPDDLPNTVRDSIQAVLCLGYRYLWIDRFCVPQEAGPDRHRLINSMDIIYGNAALTLIAAAGEDPSHGLPGVDEKRTRRPQSSIKINDITYVVVNLNPRTSILQSHWNTRGWTYQETLLSHRKLVFTETGVYFQCGVMNCFE</sequence>
<dbReference type="Pfam" id="PF06985">
    <property type="entry name" value="HET"/>
    <property type="match status" value="1"/>
</dbReference>
<accession>A0A9P4UXF6</accession>
<evidence type="ECO:0000313" key="3">
    <source>
        <dbReference type="Proteomes" id="UP000799444"/>
    </source>
</evidence>
<dbReference type="InterPro" id="IPR010730">
    <property type="entry name" value="HET"/>
</dbReference>
<dbReference type="EMBL" id="ML996183">
    <property type="protein sequence ID" value="KAF2732087.1"/>
    <property type="molecule type" value="Genomic_DNA"/>
</dbReference>
<dbReference type="AlphaFoldDB" id="A0A9P4UXF6"/>
<reference evidence="2" key="1">
    <citation type="journal article" date="2020" name="Stud. Mycol.">
        <title>101 Dothideomycetes genomes: a test case for predicting lifestyles and emergence of pathogens.</title>
        <authorList>
            <person name="Haridas S."/>
            <person name="Albert R."/>
            <person name="Binder M."/>
            <person name="Bloem J."/>
            <person name="Labutti K."/>
            <person name="Salamov A."/>
            <person name="Andreopoulos B."/>
            <person name="Baker S."/>
            <person name="Barry K."/>
            <person name="Bills G."/>
            <person name="Bluhm B."/>
            <person name="Cannon C."/>
            <person name="Castanera R."/>
            <person name="Culley D."/>
            <person name="Daum C."/>
            <person name="Ezra D."/>
            <person name="Gonzalez J."/>
            <person name="Henrissat B."/>
            <person name="Kuo A."/>
            <person name="Liang C."/>
            <person name="Lipzen A."/>
            <person name="Lutzoni F."/>
            <person name="Magnuson J."/>
            <person name="Mondo S."/>
            <person name="Nolan M."/>
            <person name="Ohm R."/>
            <person name="Pangilinan J."/>
            <person name="Park H.-J."/>
            <person name="Ramirez L."/>
            <person name="Alfaro M."/>
            <person name="Sun H."/>
            <person name="Tritt A."/>
            <person name="Yoshinaga Y."/>
            <person name="Zwiers L.-H."/>
            <person name="Turgeon B."/>
            <person name="Goodwin S."/>
            <person name="Spatafora J."/>
            <person name="Crous P."/>
            <person name="Grigoriev I."/>
        </authorList>
    </citation>
    <scope>NUCLEOTIDE SEQUENCE</scope>
    <source>
        <strain evidence="2">CBS 125425</strain>
    </source>
</reference>
<organism evidence="2 3">
    <name type="scientific">Polyplosphaeria fusca</name>
    <dbReference type="NCBI Taxonomy" id="682080"/>
    <lineage>
        <taxon>Eukaryota</taxon>
        <taxon>Fungi</taxon>
        <taxon>Dikarya</taxon>
        <taxon>Ascomycota</taxon>
        <taxon>Pezizomycotina</taxon>
        <taxon>Dothideomycetes</taxon>
        <taxon>Pleosporomycetidae</taxon>
        <taxon>Pleosporales</taxon>
        <taxon>Tetraplosphaeriaceae</taxon>
        <taxon>Polyplosphaeria</taxon>
    </lineage>
</organism>
<gene>
    <name evidence="2" type="ORF">EJ04DRAFT_396720</name>
</gene>
<dbReference type="PANTHER" id="PTHR33112:SF1">
    <property type="entry name" value="HETEROKARYON INCOMPATIBILITY DOMAIN-CONTAINING PROTEIN"/>
    <property type="match status" value="1"/>
</dbReference>
<dbReference type="PANTHER" id="PTHR33112">
    <property type="entry name" value="DOMAIN PROTEIN, PUTATIVE-RELATED"/>
    <property type="match status" value="1"/>
</dbReference>
<feature type="non-terminal residue" evidence="2">
    <location>
        <position position="1"/>
    </location>
</feature>
<protein>
    <submittedName>
        <fullName evidence="2">HET-domain-containing protein</fullName>
    </submittedName>
</protein>
<dbReference type="OrthoDB" id="5428863at2759"/>
<dbReference type="Proteomes" id="UP000799444">
    <property type="component" value="Unassembled WGS sequence"/>
</dbReference>
<proteinExistence type="predicted"/>
<comment type="caution">
    <text evidence="2">The sequence shown here is derived from an EMBL/GenBank/DDBJ whole genome shotgun (WGS) entry which is preliminary data.</text>
</comment>
<feature type="domain" description="Heterokaryon incompatibility" evidence="1">
    <location>
        <begin position="43"/>
        <end position="178"/>
    </location>
</feature>
<evidence type="ECO:0000259" key="1">
    <source>
        <dbReference type="Pfam" id="PF06985"/>
    </source>
</evidence>